<evidence type="ECO:0000313" key="9">
    <source>
        <dbReference type="Proteomes" id="UP000436483"/>
    </source>
</evidence>
<sequence length="409" mass="42262">MNELATPPAQAKRPQDAAGEVFLAFLKLGLTSFGGPVAHLGYFRDEFVIRRRWLDERAYADIVALCQFLPGPASSQVGMAIGLSRAGYLGALSAWTAFTLPSAIILVLFAFSTGFLGEALGSGWLHGLKVAAVAVVALAVLGMARSLTPDKERATLAVAAAVMTLAIPSAWGQIGAIVLGGLVGVTLLQGEAPAEHAVLSLSVSRRAGFAALLAFFALLIGLPVLAAATGSQSIALFDAFYRSGSLVFGGGHVVLPLLQAEVVPPGWVSNDAFLAGYGAAQAVPGPLFTFAAYLGAVMGPQPNGWAGAALCLVAVFTPSLLLVVGALPFWEDLRRRPMARSALRGVNAAVVGLLLAALYHPVWTAGILGAADFALAAAAFLLLFMWRTPPWLVVILSAVGGATIPILQT</sequence>
<dbReference type="GO" id="GO:0015109">
    <property type="term" value="F:chromate transmembrane transporter activity"/>
    <property type="evidence" value="ECO:0007669"/>
    <property type="project" value="InterPro"/>
</dbReference>
<keyword evidence="6 7" id="KW-0472">Membrane</keyword>
<feature type="transmembrane region" description="Helical" evidence="7">
    <location>
        <begin position="123"/>
        <end position="144"/>
    </location>
</feature>
<comment type="subcellular location">
    <subcellularLocation>
        <location evidence="1">Cell membrane</location>
        <topology evidence="1">Multi-pass membrane protein</topology>
    </subcellularLocation>
</comment>
<evidence type="ECO:0000256" key="4">
    <source>
        <dbReference type="ARBA" id="ARBA00022692"/>
    </source>
</evidence>
<keyword evidence="4 7" id="KW-0812">Transmembrane</keyword>
<comment type="caution">
    <text evidence="8">The sequence shown here is derived from an EMBL/GenBank/DDBJ whole genome shotgun (WGS) entry which is preliminary data.</text>
</comment>
<evidence type="ECO:0000256" key="3">
    <source>
        <dbReference type="ARBA" id="ARBA00022475"/>
    </source>
</evidence>
<dbReference type="PIRSF" id="PIRSF004810">
    <property type="entry name" value="ChrA"/>
    <property type="match status" value="1"/>
</dbReference>
<proteinExistence type="inferred from homology"/>
<evidence type="ECO:0000256" key="2">
    <source>
        <dbReference type="ARBA" id="ARBA00005262"/>
    </source>
</evidence>
<dbReference type="GO" id="GO:0005886">
    <property type="term" value="C:plasma membrane"/>
    <property type="evidence" value="ECO:0007669"/>
    <property type="project" value="UniProtKB-SubCell"/>
</dbReference>
<name>A0A7X3SML0_9HYPH</name>
<evidence type="ECO:0000256" key="5">
    <source>
        <dbReference type="ARBA" id="ARBA00022989"/>
    </source>
</evidence>
<reference evidence="8 9" key="1">
    <citation type="submission" date="2019-12" db="EMBL/GenBank/DDBJ databases">
        <authorList>
            <person name="Yuan C.-G."/>
        </authorList>
    </citation>
    <scope>NUCLEOTIDE SEQUENCE [LARGE SCALE GENOMIC DNA]</scope>
    <source>
        <strain evidence="8 9">KCTC 23863</strain>
    </source>
</reference>
<evidence type="ECO:0000256" key="1">
    <source>
        <dbReference type="ARBA" id="ARBA00004651"/>
    </source>
</evidence>
<evidence type="ECO:0000313" key="8">
    <source>
        <dbReference type="EMBL" id="MXQ10248.1"/>
    </source>
</evidence>
<dbReference type="PANTHER" id="PTHR33567:SF3">
    <property type="entry name" value="CHROMATE ION TRANSPORTER (EUROFUNG)"/>
    <property type="match status" value="1"/>
</dbReference>
<feature type="transmembrane region" description="Helical" evidence="7">
    <location>
        <begin position="365"/>
        <end position="384"/>
    </location>
</feature>
<organism evidence="8 9">
    <name type="scientific">Microvirga makkahensis</name>
    <dbReference type="NCBI Taxonomy" id="1128670"/>
    <lineage>
        <taxon>Bacteria</taxon>
        <taxon>Pseudomonadati</taxon>
        <taxon>Pseudomonadota</taxon>
        <taxon>Alphaproteobacteria</taxon>
        <taxon>Hyphomicrobiales</taxon>
        <taxon>Methylobacteriaceae</taxon>
        <taxon>Microvirga</taxon>
    </lineage>
</organism>
<comment type="similarity">
    <text evidence="2">Belongs to the chromate ion transporter (CHR) (TC 2.A.51) family.</text>
</comment>
<feature type="transmembrane region" description="Helical" evidence="7">
    <location>
        <begin position="156"/>
        <end position="187"/>
    </location>
</feature>
<protein>
    <submittedName>
        <fullName evidence="8">Chromate efflux transporter</fullName>
    </submittedName>
</protein>
<dbReference type="RefSeq" id="WP_160883019.1">
    <property type="nucleotide sequence ID" value="NZ_WURB01000001.1"/>
</dbReference>
<feature type="transmembrane region" description="Helical" evidence="7">
    <location>
        <begin position="207"/>
        <end position="227"/>
    </location>
</feature>
<dbReference type="InterPro" id="IPR014047">
    <property type="entry name" value="Chr_Tranpt_l_chain"/>
</dbReference>
<dbReference type="Pfam" id="PF02417">
    <property type="entry name" value="Chromate_transp"/>
    <property type="match status" value="2"/>
</dbReference>
<evidence type="ECO:0000256" key="7">
    <source>
        <dbReference type="SAM" id="Phobius"/>
    </source>
</evidence>
<feature type="transmembrane region" description="Helical" evidence="7">
    <location>
        <begin position="391"/>
        <end position="408"/>
    </location>
</feature>
<feature type="transmembrane region" description="Helical" evidence="7">
    <location>
        <begin position="88"/>
        <end position="111"/>
    </location>
</feature>
<dbReference type="Proteomes" id="UP000436483">
    <property type="component" value="Unassembled WGS sequence"/>
</dbReference>
<keyword evidence="5 7" id="KW-1133">Transmembrane helix</keyword>
<feature type="transmembrane region" description="Helical" evidence="7">
    <location>
        <begin position="239"/>
        <end position="258"/>
    </location>
</feature>
<keyword evidence="9" id="KW-1185">Reference proteome</keyword>
<reference evidence="8 9" key="2">
    <citation type="submission" date="2020-01" db="EMBL/GenBank/DDBJ databases">
        <title>Microvirga sp. nov., an arsenate reduction bacterium isolated from Tibet hotspring sediments.</title>
        <authorList>
            <person name="Xian W.-D."/>
            <person name="Li W.-J."/>
        </authorList>
    </citation>
    <scope>NUCLEOTIDE SEQUENCE [LARGE SCALE GENOMIC DNA]</scope>
    <source>
        <strain evidence="8 9">KCTC 23863</strain>
    </source>
</reference>
<feature type="transmembrane region" description="Helical" evidence="7">
    <location>
        <begin position="305"/>
        <end position="330"/>
    </location>
</feature>
<gene>
    <name evidence="8" type="primary">chrA</name>
    <name evidence="8" type="ORF">GR328_02005</name>
</gene>
<dbReference type="OrthoDB" id="8969999at2"/>
<dbReference type="EMBL" id="WURB01000001">
    <property type="protein sequence ID" value="MXQ10248.1"/>
    <property type="molecule type" value="Genomic_DNA"/>
</dbReference>
<dbReference type="PANTHER" id="PTHR33567">
    <property type="entry name" value="CHROMATE ION TRANSPORTER (EUROFUNG)"/>
    <property type="match status" value="1"/>
</dbReference>
<accession>A0A7X3SML0</accession>
<dbReference type="AlphaFoldDB" id="A0A7X3SML0"/>
<feature type="transmembrane region" description="Helical" evidence="7">
    <location>
        <begin position="21"/>
        <end position="43"/>
    </location>
</feature>
<evidence type="ECO:0000256" key="6">
    <source>
        <dbReference type="ARBA" id="ARBA00023136"/>
    </source>
</evidence>
<dbReference type="InterPro" id="IPR003370">
    <property type="entry name" value="Chromate_transpt"/>
</dbReference>
<dbReference type="NCBIfam" id="TIGR00937">
    <property type="entry name" value="2A51"/>
    <property type="match status" value="1"/>
</dbReference>
<keyword evidence="3" id="KW-1003">Cell membrane</keyword>